<organism evidence="2 3">
    <name type="scientific">Senna tora</name>
    <dbReference type="NCBI Taxonomy" id="362788"/>
    <lineage>
        <taxon>Eukaryota</taxon>
        <taxon>Viridiplantae</taxon>
        <taxon>Streptophyta</taxon>
        <taxon>Embryophyta</taxon>
        <taxon>Tracheophyta</taxon>
        <taxon>Spermatophyta</taxon>
        <taxon>Magnoliopsida</taxon>
        <taxon>eudicotyledons</taxon>
        <taxon>Gunneridae</taxon>
        <taxon>Pentapetalae</taxon>
        <taxon>rosids</taxon>
        <taxon>fabids</taxon>
        <taxon>Fabales</taxon>
        <taxon>Fabaceae</taxon>
        <taxon>Caesalpinioideae</taxon>
        <taxon>Cassia clade</taxon>
        <taxon>Senna</taxon>
    </lineage>
</organism>
<dbReference type="AlphaFoldDB" id="A0A834XEV4"/>
<accession>A0A834XEV4</accession>
<feature type="compositionally biased region" description="Acidic residues" evidence="1">
    <location>
        <begin position="29"/>
        <end position="50"/>
    </location>
</feature>
<sequence length="159" mass="17175">MLMNCSKLESIFLRERDDGIEDGDHSEDFENEETDSEDTEDGDDYDIGDDEAYRPGPDLFDQHDDEDDVEMATVMNRKQVGASSKKKQAAASSKMKQTTDSSKAFSFCKARGGLYVNALYMEGGLKGGGLTAVVGRPVGLLNGGGSMSGNPVLSQKSEN</sequence>
<name>A0A834XEV4_9FABA</name>
<dbReference type="Proteomes" id="UP000634136">
    <property type="component" value="Unassembled WGS sequence"/>
</dbReference>
<dbReference type="EMBL" id="JAAIUW010000001">
    <property type="protein sequence ID" value="KAF7843807.1"/>
    <property type="molecule type" value="Genomic_DNA"/>
</dbReference>
<reference evidence="2" key="1">
    <citation type="submission" date="2020-09" db="EMBL/GenBank/DDBJ databases">
        <title>Genome-Enabled Discovery of Anthraquinone Biosynthesis in Senna tora.</title>
        <authorList>
            <person name="Kang S.-H."/>
            <person name="Pandey R.P."/>
            <person name="Lee C.-M."/>
            <person name="Sim J.-S."/>
            <person name="Jeong J.-T."/>
            <person name="Choi B.-S."/>
            <person name="Jung M."/>
            <person name="Ginzburg D."/>
            <person name="Zhao K."/>
            <person name="Won S.Y."/>
            <person name="Oh T.-J."/>
            <person name="Yu Y."/>
            <person name="Kim N.-H."/>
            <person name="Lee O.R."/>
            <person name="Lee T.-H."/>
            <person name="Bashyal P."/>
            <person name="Kim T.-S."/>
            <person name="Lee W.-H."/>
            <person name="Kawkins C."/>
            <person name="Kim C.-K."/>
            <person name="Kim J.S."/>
            <person name="Ahn B.O."/>
            <person name="Rhee S.Y."/>
            <person name="Sohng J.K."/>
        </authorList>
    </citation>
    <scope>NUCLEOTIDE SEQUENCE</scope>
    <source>
        <tissue evidence="2">Leaf</tissue>
    </source>
</reference>
<proteinExistence type="predicted"/>
<feature type="compositionally biased region" description="Basic and acidic residues" evidence="1">
    <location>
        <begin position="13"/>
        <end position="28"/>
    </location>
</feature>
<feature type="region of interest" description="Disordered" evidence="1">
    <location>
        <begin position="13"/>
        <end position="96"/>
    </location>
</feature>
<keyword evidence="3" id="KW-1185">Reference proteome</keyword>
<evidence type="ECO:0000313" key="2">
    <source>
        <dbReference type="EMBL" id="KAF7843807.1"/>
    </source>
</evidence>
<protein>
    <submittedName>
        <fullName evidence="2">Uncharacterized protein</fullName>
    </submittedName>
</protein>
<gene>
    <name evidence="2" type="ORF">G2W53_000712</name>
</gene>
<evidence type="ECO:0000313" key="3">
    <source>
        <dbReference type="Proteomes" id="UP000634136"/>
    </source>
</evidence>
<comment type="caution">
    <text evidence="2">The sequence shown here is derived from an EMBL/GenBank/DDBJ whole genome shotgun (WGS) entry which is preliminary data.</text>
</comment>
<evidence type="ECO:0000256" key="1">
    <source>
        <dbReference type="SAM" id="MobiDB-lite"/>
    </source>
</evidence>